<evidence type="ECO:0000256" key="1">
    <source>
        <dbReference type="SAM" id="Coils"/>
    </source>
</evidence>
<reference evidence="2" key="1">
    <citation type="thesis" date="2020" institute="ProQuest LLC" country="789 East Eisenhower Parkway, Ann Arbor, MI, USA">
        <title>Comparative Genomics and Chromosome Evolution.</title>
        <authorList>
            <person name="Mudd A.B."/>
        </authorList>
    </citation>
    <scope>NUCLEOTIDE SEQUENCE</scope>
    <source>
        <strain evidence="2">237g6f4</strain>
        <tissue evidence="2">Blood</tissue>
    </source>
</reference>
<proteinExistence type="predicted"/>
<evidence type="ECO:0000313" key="2">
    <source>
        <dbReference type="EMBL" id="KAG8582724.1"/>
    </source>
</evidence>
<protein>
    <submittedName>
        <fullName evidence="2">Uncharacterized protein</fullName>
    </submittedName>
</protein>
<keyword evidence="3" id="KW-1185">Reference proteome</keyword>
<evidence type="ECO:0000313" key="3">
    <source>
        <dbReference type="Proteomes" id="UP000824782"/>
    </source>
</evidence>
<gene>
    <name evidence="2" type="ORF">GDO81_008175</name>
</gene>
<sequence>MELVQKFVKKYSSARYHSCADGSLEEQYKELMMQCKAHNEKLHRKVLSKRGKKERLGNEIMMLIKMKELAEIKEVNWHIQRLQCKESIDRISDSVIEISAKTTSEMDNLQAKVDELTLRNEDLDKQLHECRLSSVSTETHIQSLEREIHQRDVIITSLKGQLSETMAQLCKQEEQIRSLQVQNQTCHKAADVCIVTPGGWSDEQSLIPADKQQGGWLKKQVINIDIFVYRS</sequence>
<accession>A0AAV7CCI8</accession>
<dbReference type="Proteomes" id="UP000824782">
    <property type="component" value="Unassembled WGS sequence"/>
</dbReference>
<organism evidence="2 3">
    <name type="scientific">Engystomops pustulosus</name>
    <name type="common">Tungara frog</name>
    <name type="synonym">Physalaemus pustulosus</name>
    <dbReference type="NCBI Taxonomy" id="76066"/>
    <lineage>
        <taxon>Eukaryota</taxon>
        <taxon>Metazoa</taxon>
        <taxon>Chordata</taxon>
        <taxon>Craniata</taxon>
        <taxon>Vertebrata</taxon>
        <taxon>Euteleostomi</taxon>
        <taxon>Amphibia</taxon>
        <taxon>Batrachia</taxon>
        <taxon>Anura</taxon>
        <taxon>Neobatrachia</taxon>
        <taxon>Hyloidea</taxon>
        <taxon>Leptodactylidae</taxon>
        <taxon>Leiuperinae</taxon>
        <taxon>Engystomops</taxon>
    </lineage>
</organism>
<comment type="caution">
    <text evidence="2">The sequence shown here is derived from an EMBL/GenBank/DDBJ whole genome shotgun (WGS) entry which is preliminary data.</text>
</comment>
<name>A0AAV7CCI8_ENGPU</name>
<dbReference type="AlphaFoldDB" id="A0AAV7CCI8"/>
<dbReference type="EMBL" id="WNYA01000003">
    <property type="protein sequence ID" value="KAG8582724.1"/>
    <property type="molecule type" value="Genomic_DNA"/>
</dbReference>
<keyword evidence="1" id="KW-0175">Coiled coil</keyword>
<feature type="coiled-coil region" evidence="1">
    <location>
        <begin position="99"/>
        <end position="126"/>
    </location>
</feature>